<dbReference type="OrthoDB" id="1728874at2759"/>
<dbReference type="Gene3D" id="1.20.920.20">
    <property type="match status" value="1"/>
</dbReference>
<feature type="coiled-coil region" evidence="3">
    <location>
        <begin position="413"/>
        <end position="447"/>
    </location>
</feature>
<dbReference type="PANTHER" id="PTHR48051">
    <property type="match status" value="1"/>
</dbReference>
<evidence type="ECO:0000256" key="2">
    <source>
        <dbReference type="ARBA" id="ARBA00022737"/>
    </source>
</evidence>
<organism evidence="5 6">
    <name type="scientific">Diacronema lutheri</name>
    <name type="common">Unicellular marine alga</name>
    <name type="synonym">Monochrysis lutheri</name>
    <dbReference type="NCBI Taxonomy" id="2081491"/>
    <lineage>
        <taxon>Eukaryota</taxon>
        <taxon>Haptista</taxon>
        <taxon>Haptophyta</taxon>
        <taxon>Pavlovophyceae</taxon>
        <taxon>Pavlovales</taxon>
        <taxon>Pavlovaceae</taxon>
        <taxon>Diacronema</taxon>
    </lineage>
</organism>
<keyword evidence="1" id="KW-0433">Leucine-rich repeat</keyword>
<dbReference type="EMBL" id="JAGTXO010000028">
    <property type="protein sequence ID" value="KAG8461048.1"/>
    <property type="molecule type" value="Genomic_DNA"/>
</dbReference>
<dbReference type="OMA" id="TWIRETT"/>
<feature type="compositionally biased region" description="Pro residues" evidence="4">
    <location>
        <begin position="637"/>
        <end position="646"/>
    </location>
</feature>
<evidence type="ECO:0000256" key="1">
    <source>
        <dbReference type="ARBA" id="ARBA00022614"/>
    </source>
</evidence>
<feature type="compositionally biased region" description="Low complexity" evidence="4">
    <location>
        <begin position="536"/>
        <end position="556"/>
    </location>
</feature>
<dbReference type="InterPro" id="IPR001611">
    <property type="entry name" value="Leu-rich_rpt"/>
</dbReference>
<dbReference type="InterPro" id="IPR050216">
    <property type="entry name" value="LRR_domain-containing"/>
</dbReference>
<feature type="region of interest" description="Disordered" evidence="4">
    <location>
        <begin position="536"/>
        <end position="577"/>
    </location>
</feature>
<dbReference type="PRINTS" id="PR00019">
    <property type="entry name" value="LEURICHRPT"/>
</dbReference>
<feature type="region of interest" description="Disordered" evidence="4">
    <location>
        <begin position="621"/>
        <end position="656"/>
    </location>
</feature>
<gene>
    <name evidence="5" type="ORF">KFE25_003617</name>
</gene>
<name>A0A8J6CB26_DIALT</name>
<dbReference type="Pfam" id="PF13855">
    <property type="entry name" value="LRR_8"/>
    <property type="match status" value="2"/>
</dbReference>
<dbReference type="Pfam" id="PF00560">
    <property type="entry name" value="LRR_1"/>
    <property type="match status" value="1"/>
</dbReference>
<feature type="compositionally biased region" description="Gly residues" evidence="4">
    <location>
        <begin position="622"/>
        <end position="631"/>
    </location>
</feature>
<protein>
    <submittedName>
        <fullName evidence="5">Uncharacterized protein</fullName>
    </submittedName>
</protein>
<dbReference type="GO" id="GO:0005737">
    <property type="term" value="C:cytoplasm"/>
    <property type="evidence" value="ECO:0007669"/>
    <property type="project" value="TreeGrafter"/>
</dbReference>
<sequence length="971" mass="99902">MAPVGKALDSEVGLDATPAGRAALVPLDQTPLTAIERHVVTFSESGILCLSERDITAVSQLQLARLAPNSATLVLDLDLSGNRISELSHSELLSLRALTVLDLSANQLEHIPPAICQLEALEELNMNRNMILAPNVPTAEEMALGLRRLRELDLSNNRLAFLPEGLLGLPALQRLDLSRNRMEHSTLRATAVHPAAGDAPAPWACLTTLDLSHNGMVRVPTLLAHCAVLRKLDLSHNRLPDVPPDLGAMHELEHLALVANRLRALPLALGRARALHTMPLGDNPLLTRPPPLVVALGTKAVLGWLRDAEEDERTGAVAASSVAAERARDAAERAHGVHAARERATWETTVQAAVKGAMSSGGPSLTLAERSQREVEGMTRNAQLAAERRRMREADAARRDAAARHAALHDADCAAVRAALAALERELTAARDERNAANAEEARAAAELCSERGRTDGIGRMLAGEREALAGAIVALDAARAGAVTVPRNFVEEIKSLDRPPEAVRRALEALKLVLDGVPQSRVARAAIAAFAAARPEPAQSAPADAATPADGAAGADAGGGAGVGARPPPPTASPPEAAATRVLLRRGSVRASLLRPSLRAGVGTVRRAPPAAAAMPLAAAAGGGKAGGSGELAPSLPQPQPPLEQPPLRRASSSVSSASAAVGTVAGGVVDALAASTWRALVPPWEETRAFVLRPETMARVGAFPSGGLSDPIVTRLLAANLDGASGARGALERAGKASKAVRPLLEWVLSEVDFAGALASVDALRARVAALEAARDSVAAVRDGAAARCAALAARAAALAVACAVLERELAEMPHADGRGRGEDGGSALLPDIDSAAASRDGGALPVHTPGRARPLWQAAARGASAGILGGIVTPVAKARRALELSLVSPPSSMPASVAPPQPACRAMPGSGDCGSASAASGLARLAATRSSPAAVVGRANVPARSDGSLERDERPLRTRLATLPPIGT</sequence>
<evidence type="ECO:0000256" key="3">
    <source>
        <dbReference type="SAM" id="Coils"/>
    </source>
</evidence>
<dbReference type="SUPFAM" id="SSF52058">
    <property type="entry name" value="L domain-like"/>
    <property type="match status" value="1"/>
</dbReference>
<dbReference type="Gene3D" id="3.80.10.10">
    <property type="entry name" value="Ribonuclease Inhibitor"/>
    <property type="match status" value="2"/>
</dbReference>
<proteinExistence type="predicted"/>
<dbReference type="PANTHER" id="PTHR48051:SF1">
    <property type="entry name" value="RAS SUPPRESSOR PROTEIN 1"/>
    <property type="match status" value="1"/>
</dbReference>
<feature type="compositionally biased region" description="Low complexity" evidence="4">
    <location>
        <begin position="647"/>
        <end position="656"/>
    </location>
</feature>
<feature type="region of interest" description="Disordered" evidence="4">
    <location>
        <begin position="356"/>
        <end position="379"/>
    </location>
</feature>
<keyword evidence="3" id="KW-0175">Coiled coil</keyword>
<evidence type="ECO:0000313" key="6">
    <source>
        <dbReference type="Proteomes" id="UP000751190"/>
    </source>
</evidence>
<dbReference type="SMART" id="SM00369">
    <property type="entry name" value="LRR_TYP"/>
    <property type="match status" value="5"/>
</dbReference>
<dbReference type="Proteomes" id="UP000751190">
    <property type="component" value="Unassembled WGS sequence"/>
</dbReference>
<evidence type="ECO:0000256" key="4">
    <source>
        <dbReference type="SAM" id="MobiDB-lite"/>
    </source>
</evidence>
<dbReference type="InterPro" id="IPR032675">
    <property type="entry name" value="LRR_dom_sf"/>
</dbReference>
<reference evidence="5" key="1">
    <citation type="submission" date="2021-05" db="EMBL/GenBank/DDBJ databases">
        <title>The genome of the haptophyte Pavlova lutheri (Diacronema luteri, Pavlovales) - a model for lipid biosynthesis in eukaryotic algae.</title>
        <authorList>
            <person name="Hulatt C.J."/>
            <person name="Posewitz M.C."/>
        </authorList>
    </citation>
    <scope>NUCLEOTIDE SEQUENCE</scope>
    <source>
        <strain evidence="5">NIVA-4/92</strain>
    </source>
</reference>
<dbReference type="AlphaFoldDB" id="A0A8J6CB26"/>
<dbReference type="PROSITE" id="PS51450">
    <property type="entry name" value="LRR"/>
    <property type="match status" value="3"/>
</dbReference>
<accession>A0A8J6CB26</accession>
<keyword evidence="6" id="KW-1185">Reference proteome</keyword>
<keyword evidence="2" id="KW-0677">Repeat</keyword>
<comment type="caution">
    <text evidence="5">The sequence shown here is derived from an EMBL/GenBank/DDBJ whole genome shotgun (WGS) entry which is preliminary data.</text>
</comment>
<dbReference type="InterPro" id="IPR003591">
    <property type="entry name" value="Leu-rich_rpt_typical-subtyp"/>
</dbReference>
<evidence type="ECO:0000313" key="5">
    <source>
        <dbReference type="EMBL" id="KAG8461048.1"/>
    </source>
</evidence>